<dbReference type="EMBL" id="CM042016">
    <property type="protein sequence ID" value="KAI3701065.1"/>
    <property type="molecule type" value="Genomic_DNA"/>
</dbReference>
<reference evidence="1 2" key="2">
    <citation type="journal article" date="2022" name="Mol. Ecol. Resour.">
        <title>The genomes of chicory, endive, great burdock and yacon provide insights into Asteraceae paleo-polyploidization history and plant inulin production.</title>
        <authorList>
            <person name="Fan W."/>
            <person name="Wang S."/>
            <person name="Wang H."/>
            <person name="Wang A."/>
            <person name="Jiang F."/>
            <person name="Liu H."/>
            <person name="Zhao H."/>
            <person name="Xu D."/>
            <person name="Zhang Y."/>
        </authorList>
    </citation>
    <scope>NUCLEOTIDE SEQUENCE [LARGE SCALE GENOMIC DNA]</scope>
    <source>
        <strain evidence="2">cv. Punajuju</strain>
        <tissue evidence="1">Leaves</tissue>
    </source>
</reference>
<comment type="caution">
    <text evidence="1">The sequence shown here is derived from an EMBL/GenBank/DDBJ whole genome shotgun (WGS) entry which is preliminary data.</text>
</comment>
<name>A0ACB8ZY46_CICIN</name>
<gene>
    <name evidence="1" type="ORF">L2E82_45708</name>
</gene>
<proteinExistence type="predicted"/>
<evidence type="ECO:0000313" key="2">
    <source>
        <dbReference type="Proteomes" id="UP001055811"/>
    </source>
</evidence>
<evidence type="ECO:0000313" key="1">
    <source>
        <dbReference type="EMBL" id="KAI3701065.1"/>
    </source>
</evidence>
<dbReference type="Proteomes" id="UP001055811">
    <property type="component" value="Linkage Group LG08"/>
</dbReference>
<protein>
    <submittedName>
        <fullName evidence="1">Uncharacterized protein</fullName>
    </submittedName>
</protein>
<organism evidence="1 2">
    <name type="scientific">Cichorium intybus</name>
    <name type="common">Chicory</name>
    <dbReference type="NCBI Taxonomy" id="13427"/>
    <lineage>
        <taxon>Eukaryota</taxon>
        <taxon>Viridiplantae</taxon>
        <taxon>Streptophyta</taxon>
        <taxon>Embryophyta</taxon>
        <taxon>Tracheophyta</taxon>
        <taxon>Spermatophyta</taxon>
        <taxon>Magnoliopsida</taxon>
        <taxon>eudicotyledons</taxon>
        <taxon>Gunneridae</taxon>
        <taxon>Pentapetalae</taxon>
        <taxon>asterids</taxon>
        <taxon>campanulids</taxon>
        <taxon>Asterales</taxon>
        <taxon>Asteraceae</taxon>
        <taxon>Cichorioideae</taxon>
        <taxon>Cichorieae</taxon>
        <taxon>Cichoriinae</taxon>
        <taxon>Cichorium</taxon>
    </lineage>
</organism>
<accession>A0ACB8ZY46</accession>
<reference evidence="2" key="1">
    <citation type="journal article" date="2022" name="Mol. Ecol. Resour.">
        <title>The genomes of chicory, endive, great burdock and yacon provide insights into Asteraceae palaeo-polyploidization history and plant inulin production.</title>
        <authorList>
            <person name="Fan W."/>
            <person name="Wang S."/>
            <person name="Wang H."/>
            <person name="Wang A."/>
            <person name="Jiang F."/>
            <person name="Liu H."/>
            <person name="Zhao H."/>
            <person name="Xu D."/>
            <person name="Zhang Y."/>
        </authorList>
    </citation>
    <scope>NUCLEOTIDE SEQUENCE [LARGE SCALE GENOMIC DNA]</scope>
    <source>
        <strain evidence="2">cv. Punajuju</strain>
    </source>
</reference>
<sequence length="158" mass="17512">MSTSPGLNRTEGMDCSEFGSVAEVLRIKKIVDKSRDESKSESATGIGKTVSPLKKHASENVRRISVRLVKGWKGTVNEWFDNQSSVDCLVKPTNVKLMNTGRKLGVSEKPANILNGGGRDSSEKLEATKRKLREAYLAVENMKKKPRIQVMELHEVAK</sequence>
<keyword evidence="2" id="KW-1185">Reference proteome</keyword>